<sequence>MGLLSDLFGMDEDTEQDIKDVLKTVGVIATILFAGGAIDGISCDNDKEDN</sequence>
<reference evidence="1 2" key="1">
    <citation type="submission" date="2016-11" db="EMBL/GenBank/DDBJ databases">
        <authorList>
            <person name="Jaros S."/>
            <person name="Januszkiewicz K."/>
            <person name="Wedrychowicz H."/>
        </authorList>
    </citation>
    <scope>NUCLEOTIDE SEQUENCE [LARGE SCALE GENOMIC DNA]</scope>
    <source>
        <strain evidence="1 2">Y1</strain>
    </source>
</reference>
<name>A0A1M7KJN3_RUMFL</name>
<evidence type="ECO:0000313" key="2">
    <source>
        <dbReference type="Proteomes" id="UP000184394"/>
    </source>
</evidence>
<protein>
    <submittedName>
        <fullName evidence="1">Uncharacterized protein</fullName>
    </submittedName>
</protein>
<dbReference type="RefSeq" id="WP_175547842.1">
    <property type="nucleotide sequence ID" value="NZ_FRCT01000009.1"/>
</dbReference>
<proteinExistence type="predicted"/>
<evidence type="ECO:0000313" key="1">
    <source>
        <dbReference type="EMBL" id="SHM65556.1"/>
    </source>
</evidence>
<dbReference type="EMBL" id="FRCT01000009">
    <property type="protein sequence ID" value="SHM65556.1"/>
    <property type="molecule type" value="Genomic_DNA"/>
</dbReference>
<dbReference type="Proteomes" id="UP000184394">
    <property type="component" value="Unassembled WGS sequence"/>
</dbReference>
<accession>A0A1M7KJN3</accession>
<organism evidence="1 2">
    <name type="scientific">Ruminococcus flavefaciens</name>
    <dbReference type="NCBI Taxonomy" id="1265"/>
    <lineage>
        <taxon>Bacteria</taxon>
        <taxon>Bacillati</taxon>
        <taxon>Bacillota</taxon>
        <taxon>Clostridia</taxon>
        <taxon>Eubacteriales</taxon>
        <taxon>Oscillospiraceae</taxon>
        <taxon>Ruminococcus</taxon>
    </lineage>
</organism>
<gene>
    <name evidence="1" type="ORF">SAMN04487860_10931</name>
</gene>
<dbReference type="AlphaFoldDB" id="A0A1M7KJN3"/>